<keyword evidence="4" id="KW-1185">Reference proteome</keyword>
<dbReference type="EMBL" id="CP042829">
    <property type="protein sequence ID" value="QFG02201.1"/>
    <property type="molecule type" value="Genomic_DNA"/>
</dbReference>
<accession>A0ABX6BZG4</accession>
<dbReference type="PANTHER" id="PTHR43300">
    <property type="entry name" value="ACETYLTRANSFERASE"/>
    <property type="match status" value="1"/>
</dbReference>
<dbReference type="InterPro" id="IPR050179">
    <property type="entry name" value="Trans_hexapeptide_repeat"/>
</dbReference>
<evidence type="ECO:0000313" key="4">
    <source>
        <dbReference type="Proteomes" id="UP000326331"/>
    </source>
</evidence>
<proteinExistence type="predicted"/>
<dbReference type="Gene3D" id="2.160.10.10">
    <property type="entry name" value="Hexapeptide repeat proteins"/>
    <property type="match status" value="1"/>
</dbReference>
<evidence type="ECO:0000256" key="2">
    <source>
        <dbReference type="ARBA" id="ARBA00022737"/>
    </source>
</evidence>
<dbReference type="InterPro" id="IPR001451">
    <property type="entry name" value="Hexapep"/>
</dbReference>
<name>A0ABX6BZG4_9CHLR</name>
<evidence type="ECO:0000313" key="3">
    <source>
        <dbReference type="EMBL" id="QFG02201.1"/>
    </source>
</evidence>
<keyword evidence="2" id="KW-0677">Repeat</keyword>
<dbReference type="Pfam" id="PF00132">
    <property type="entry name" value="Hexapep"/>
    <property type="match status" value="1"/>
</dbReference>
<dbReference type="InterPro" id="IPR018357">
    <property type="entry name" value="Hexapep_transf_CS"/>
</dbReference>
<reference evidence="3 4" key="1">
    <citation type="submission" date="2019-08" db="EMBL/GenBank/DDBJ databases">
        <authorList>
            <person name="Toschakov S.V."/>
        </authorList>
    </citation>
    <scope>NUCLEOTIDE SEQUENCE [LARGE SCALE GENOMIC DNA]</scope>
    <source>
        <strain evidence="3 4">3753O</strain>
    </source>
</reference>
<dbReference type="InterPro" id="IPR011004">
    <property type="entry name" value="Trimer_LpxA-like_sf"/>
</dbReference>
<dbReference type="CDD" id="cd03358">
    <property type="entry name" value="LbH_WxcM_N_like"/>
    <property type="match status" value="1"/>
</dbReference>
<dbReference type="RefSeq" id="WP_158066137.1">
    <property type="nucleotide sequence ID" value="NZ_CP042829.1"/>
</dbReference>
<dbReference type="PANTHER" id="PTHR43300:SF4">
    <property type="entry name" value="ACYL-[ACYL-CARRIER-PROTEIN]--UDP-N-ACETYLGLUCOSAMINE O-ACYLTRANSFERASE"/>
    <property type="match status" value="1"/>
</dbReference>
<dbReference type="PROSITE" id="PS00101">
    <property type="entry name" value="HEXAPEP_TRANSFERASES"/>
    <property type="match status" value="1"/>
</dbReference>
<protein>
    <submittedName>
        <fullName evidence="3">N-acetyltransferase</fullName>
    </submittedName>
</protein>
<organism evidence="3 4">
    <name type="scientific">Tepidiforma bonchosmolovskayae</name>
    <dbReference type="NCBI Taxonomy" id="2601677"/>
    <lineage>
        <taxon>Bacteria</taxon>
        <taxon>Bacillati</taxon>
        <taxon>Chloroflexota</taxon>
        <taxon>Tepidiformia</taxon>
        <taxon>Tepidiformales</taxon>
        <taxon>Tepidiformaceae</taxon>
        <taxon>Tepidiforma</taxon>
    </lineage>
</organism>
<sequence>MTAPRIHPTAEVSPAARIGAGASIWHHAQVRERADVGPGCIIGKGVYIGADVTVGANCKVQNYSCVYEGNTLEDGVFIGPEVVLTNDRYPRAINPDGTLKAAADWELSGSRICYGAAIGARSVVLPGLVIGRWALVAAGSVVTRSVPDFALVAGNPARQVGWACVCARPLGADLVCPACGRRYRLAGESPAILEPVSGPESP</sequence>
<keyword evidence="1" id="KW-0808">Transferase</keyword>
<dbReference type="SUPFAM" id="SSF51161">
    <property type="entry name" value="Trimeric LpxA-like enzymes"/>
    <property type="match status" value="1"/>
</dbReference>
<evidence type="ECO:0000256" key="1">
    <source>
        <dbReference type="ARBA" id="ARBA00022679"/>
    </source>
</evidence>
<reference evidence="3 4" key="2">
    <citation type="submission" date="2019-10" db="EMBL/GenBank/DDBJ databases">
        <title>Thermopilla bonchosmolovskayae gen. nov., sp. nov., a moderately thermophilic Chloroflexi bacterium from a Chukotka hot spring (Arctic, Russia), representing a novel classis Thermopillaia, which include previously uncultivated lineage OLB14.</title>
        <authorList>
            <person name="Kochetkova T.V."/>
            <person name="Zayulina K.S."/>
            <person name="Zhigarkov V.S."/>
            <person name="Minaev N.V."/>
            <person name="Novikov A."/>
            <person name="Toshchakov S.V."/>
            <person name="Elcheninov A.G."/>
            <person name="Kublanov I.V."/>
        </authorList>
    </citation>
    <scope>NUCLEOTIDE SEQUENCE [LARGE SCALE GENOMIC DNA]</scope>
    <source>
        <strain evidence="3 4">3753O</strain>
    </source>
</reference>
<dbReference type="Proteomes" id="UP000326331">
    <property type="component" value="Chromosome"/>
</dbReference>
<gene>
    <name evidence="3" type="ORF">Tbon_02440</name>
</gene>